<dbReference type="STRING" id="1447782.SAMN05444417_0918"/>
<proteinExistence type="predicted"/>
<organism evidence="2 3">
    <name type="scientific">Wenxinia saemankumensis</name>
    <dbReference type="NCBI Taxonomy" id="1447782"/>
    <lineage>
        <taxon>Bacteria</taxon>
        <taxon>Pseudomonadati</taxon>
        <taxon>Pseudomonadota</taxon>
        <taxon>Alphaproteobacteria</taxon>
        <taxon>Rhodobacterales</taxon>
        <taxon>Roseobacteraceae</taxon>
        <taxon>Wenxinia</taxon>
    </lineage>
</organism>
<keyword evidence="1" id="KW-0812">Transmembrane</keyword>
<keyword evidence="3" id="KW-1185">Reference proteome</keyword>
<evidence type="ECO:0000313" key="3">
    <source>
        <dbReference type="Proteomes" id="UP000184292"/>
    </source>
</evidence>
<reference evidence="2 3" key="1">
    <citation type="submission" date="2016-11" db="EMBL/GenBank/DDBJ databases">
        <authorList>
            <person name="Jaros S."/>
            <person name="Januszkiewicz K."/>
            <person name="Wedrychowicz H."/>
        </authorList>
    </citation>
    <scope>NUCLEOTIDE SEQUENCE [LARGE SCALE GENOMIC DNA]</scope>
    <source>
        <strain evidence="2 3">DSM 100565</strain>
    </source>
</reference>
<accession>A0A1M6BZ30</accession>
<dbReference type="RefSeq" id="WP_073326652.1">
    <property type="nucleotide sequence ID" value="NZ_FQYO01000002.1"/>
</dbReference>
<feature type="transmembrane region" description="Helical" evidence="1">
    <location>
        <begin position="51"/>
        <end position="70"/>
    </location>
</feature>
<evidence type="ECO:0000256" key="1">
    <source>
        <dbReference type="SAM" id="Phobius"/>
    </source>
</evidence>
<dbReference type="Proteomes" id="UP000184292">
    <property type="component" value="Unassembled WGS sequence"/>
</dbReference>
<dbReference type="AlphaFoldDB" id="A0A1M6BZ30"/>
<gene>
    <name evidence="2" type="ORF">SAMN05444417_0918</name>
</gene>
<keyword evidence="1" id="KW-0472">Membrane</keyword>
<dbReference type="EMBL" id="FQYO01000002">
    <property type="protein sequence ID" value="SHI53913.1"/>
    <property type="molecule type" value="Genomic_DNA"/>
</dbReference>
<protein>
    <submittedName>
        <fullName evidence="2">Uncharacterized protein</fullName>
    </submittedName>
</protein>
<sequence>MSPSITFDARLKRIGRKHDRIRRNGYVGRLDKNGLLTMQPRRKGPALPARGFAIVLLTALAFKAVLLAVLGPAQYDERLATLASGSPVERAGAFVMLPDPATRLVADLVAPLL</sequence>
<evidence type="ECO:0000313" key="2">
    <source>
        <dbReference type="EMBL" id="SHI53913.1"/>
    </source>
</evidence>
<keyword evidence="1" id="KW-1133">Transmembrane helix</keyword>
<dbReference type="OrthoDB" id="7866534at2"/>
<name>A0A1M6BZ30_9RHOB</name>